<dbReference type="Proteomes" id="UP000821853">
    <property type="component" value="Chromosome 1"/>
</dbReference>
<dbReference type="InterPro" id="IPR000718">
    <property type="entry name" value="Peptidase_M13"/>
</dbReference>
<dbReference type="GO" id="GO:0004222">
    <property type="term" value="F:metalloendopeptidase activity"/>
    <property type="evidence" value="ECO:0007669"/>
    <property type="project" value="InterPro"/>
</dbReference>
<dbReference type="GO" id="GO:0005886">
    <property type="term" value="C:plasma membrane"/>
    <property type="evidence" value="ECO:0007669"/>
    <property type="project" value="TreeGrafter"/>
</dbReference>
<dbReference type="SUPFAM" id="SSF55486">
    <property type="entry name" value="Metalloproteases ('zincins'), catalytic domain"/>
    <property type="match status" value="1"/>
</dbReference>
<dbReference type="PANTHER" id="PTHR11733">
    <property type="entry name" value="ZINC METALLOPROTEASE FAMILY M13 NEPRILYSIN-RELATED"/>
    <property type="match status" value="1"/>
</dbReference>
<proteinExistence type="predicted"/>
<sequence>MSLQPTTLHLKLEGSGISIVPIRKLGHHIQQSADGALTLIRFNNITSHIMAMPRRLSLQRGDSSGLERRPSKRSCSPLIHHYRLASTEGTIRLRRSAPLRRRANQIPRSVSFDAPVVRLSTVPTSDIEVSTITVPSFVGERGPEYGKFLVSLTVITLAITMLQPLLLSRYLEHCTEPRCYKPALAIRESISPYISPCNDFFRYACSGAGSTRFAKIHDSLRNYVLHSLANTPTIPGQGGVEKAAILLQNCMKLTRQRREDIDKIRAVLSAGGLKFPEMPLTSVYSVVRGIVNINLNTGIGPIFRLTVGHNLHARSGYMLYFAPSYHTAMFARYLHQLLLDKNLDVYVRRCAEVIGERGMAYSHLIHAIQTVNRHFLQIPAADPLFVRVKLGHHYPKKSFWQALSKVLRRKFQAMPGVRTTCLVTDGEYAKFVSRNVFQLLEPTKISAYVGLYIVWLLSRLASHSLAYSTPVTNYSNSLKDMWPRCFSDVRQ</sequence>
<dbReference type="GO" id="GO:0016485">
    <property type="term" value="P:protein processing"/>
    <property type="evidence" value="ECO:0007669"/>
    <property type="project" value="TreeGrafter"/>
</dbReference>
<accession>A0A9J6FDR6</accession>
<dbReference type="InterPro" id="IPR042089">
    <property type="entry name" value="Peptidase_M13_dom_2"/>
</dbReference>
<dbReference type="PROSITE" id="PS51885">
    <property type="entry name" value="NEPRILYSIN"/>
    <property type="match status" value="1"/>
</dbReference>
<reference evidence="1 2" key="1">
    <citation type="journal article" date="2020" name="Cell">
        <title>Large-Scale Comparative Analyses of Tick Genomes Elucidate Their Genetic Diversity and Vector Capacities.</title>
        <authorList>
            <consortium name="Tick Genome and Microbiome Consortium (TIGMIC)"/>
            <person name="Jia N."/>
            <person name="Wang J."/>
            <person name="Shi W."/>
            <person name="Du L."/>
            <person name="Sun Y."/>
            <person name="Zhan W."/>
            <person name="Jiang J.F."/>
            <person name="Wang Q."/>
            <person name="Zhang B."/>
            <person name="Ji P."/>
            <person name="Bell-Sakyi L."/>
            <person name="Cui X.M."/>
            <person name="Yuan T.T."/>
            <person name="Jiang B.G."/>
            <person name="Yang W.F."/>
            <person name="Lam T.T."/>
            <person name="Chang Q.C."/>
            <person name="Ding S.J."/>
            <person name="Wang X.J."/>
            <person name="Zhu J.G."/>
            <person name="Ruan X.D."/>
            <person name="Zhao L."/>
            <person name="Wei J.T."/>
            <person name="Ye R.Z."/>
            <person name="Que T.C."/>
            <person name="Du C.H."/>
            <person name="Zhou Y.H."/>
            <person name="Cheng J.X."/>
            <person name="Dai P.F."/>
            <person name="Guo W.B."/>
            <person name="Han X.H."/>
            <person name="Huang E.J."/>
            <person name="Li L.F."/>
            <person name="Wei W."/>
            <person name="Gao Y.C."/>
            <person name="Liu J.Z."/>
            <person name="Shao H.Z."/>
            <person name="Wang X."/>
            <person name="Wang C.C."/>
            <person name="Yang T.C."/>
            <person name="Huo Q.B."/>
            <person name="Li W."/>
            <person name="Chen H.Y."/>
            <person name="Chen S.E."/>
            <person name="Zhou L.G."/>
            <person name="Ni X.B."/>
            <person name="Tian J.H."/>
            <person name="Sheng Y."/>
            <person name="Liu T."/>
            <person name="Pan Y.S."/>
            <person name="Xia L.Y."/>
            <person name="Li J."/>
            <person name="Zhao F."/>
            <person name="Cao W.C."/>
        </authorList>
    </citation>
    <scope>NUCLEOTIDE SEQUENCE [LARGE SCALE GENOMIC DNA]</scope>
    <source>
        <strain evidence="1">HaeL-2018</strain>
    </source>
</reference>
<evidence type="ECO:0000313" key="1">
    <source>
        <dbReference type="EMBL" id="KAH9361059.1"/>
    </source>
</evidence>
<dbReference type="AlphaFoldDB" id="A0A9J6FDR6"/>
<protein>
    <recommendedName>
        <fullName evidence="3">Peptidase M13 N-terminal domain-containing protein</fullName>
    </recommendedName>
</protein>
<dbReference type="VEuPathDB" id="VectorBase:HLOH_043304"/>
<evidence type="ECO:0008006" key="3">
    <source>
        <dbReference type="Google" id="ProtNLM"/>
    </source>
</evidence>
<gene>
    <name evidence="1" type="ORF">HPB48_002921</name>
</gene>
<comment type="caution">
    <text evidence="1">The sequence shown here is derived from an EMBL/GenBank/DDBJ whole genome shotgun (WGS) entry which is preliminary data.</text>
</comment>
<dbReference type="OrthoDB" id="6491254at2759"/>
<organism evidence="1 2">
    <name type="scientific">Haemaphysalis longicornis</name>
    <name type="common">Bush tick</name>
    <dbReference type="NCBI Taxonomy" id="44386"/>
    <lineage>
        <taxon>Eukaryota</taxon>
        <taxon>Metazoa</taxon>
        <taxon>Ecdysozoa</taxon>
        <taxon>Arthropoda</taxon>
        <taxon>Chelicerata</taxon>
        <taxon>Arachnida</taxon>
        <taxon>Acari</taxon>
        <taxon>Parasitiformes</taxon>
        <taxon>Ixodida</taxon>
        <taxon>Ixodoidea</taxon>
        <taxon>Ixodidae</taxon>
        <taxon>Haemaphysalinae</taxon>
        <taxon>Haemaphysalis</taxon>
    </lineage>
</organism>
<evidence type="ECO:0000313" key="2">
    <source>
        <dbReference type="Proteomes" id="UP000821853"/>
    </source>
</evidence>
<dbReference type="EMBL" id="JABSTR010000001">
    <property type="protein sequence ID" value="KAH9361059.1"/>
    <property type="molecule type" value="Genomic_DNA"/>
</dbReference>
<name>A0A9J6FDR6_HAELO</name>
<dbReference type="InterPro" id="IPR024079">
    <property type="entry name" value="MetalloPept_cat_dom_sf"/>
</dbReference>
<dbReference type="Gene3D" id="3.40.390.10">
    <property type="entry name" value="Collagenase (Catalytic Domain)"/>
    <property type="match status" value="1"/>
</dbReference>
<dbReference type="OMA" id="SHIMAMP"/>
<keyword evidence="2" id="KW-1185">Reference proteome</keyword>
<dbReference type="Gene3D" id="1.10.1380.10">
    <property type="entry name" value="Neutral endopeptidase , domain2"/>
    <property type="match status" value="1"/>
</dbReference>
<dbReference type="PANTHER" id="PTHR11733:SF241">
    <property type="entry name" value="GH26575P-RELATED"/>
    <property type="match status" value="1"/>
</dbReference>